<protein>
    <submittedName>
        <fullName evidence="2">DinB family protein</fullName>
    </submittedName>
</protein>
<gene>
    <name evidence="2" type="ORF">MKP09_04535</name>
</gene>
<name>A0ABS9SFW4_9BACT</name>
<dbReference type="SUPFAM" id="SSF109854">
    <property type="entry name" value="DinB/YfiT-like putative metalloenzymes"/>
    <property type="match status" value="1"/>
</dbReference>
<dbReference type="Proteomes" id="UP001202248">
    <property type="component" value="Unassembled WGS sequence"/>
</dbReference>
<evidence type="ECO:0000259" key="1">
    <source>
        <dbReference type="Pfam" id="PF12867"/>
    </source>
</evidence>
<reference evidence="2 3" key="1">
    <citation type="submission" date="2022-02" db="EMBL/GenBank/DDBJ databases">
        <authorList>
            <person name="Min J."/>
        </authorList>
    </citation>
    <scope>NUCLEOTIDE SEQUENCE [LARGE SCALE GENOMIC DNA]</scope>
    <source>
        <strain evidence="2 3">GR10-1</strain>
    </source>
</reference>
<evidence type="ECO:0000313" key="3">
    <source>
        <dbReference type="Proteomes" id="UP001202248"/>
    </source>
</evidence>
<organism evidence="2 3">
    <name type="scientific">Niabella ginsengisoli</name>
    <dbReference type="NCBI Taxonomy" id="522298"/>
    <lineage>
        <taxon>Bacteria</taxon>
        <taxon>Pseudomonadati</taxon>
        <taxon>Bacteroidota</taxon>
        <taxon>Chitinophagia</taxon>
        <taxon>Chitinophagales</taxon>
        <taxon>Chitinophagaceae</taxon>
        <taxon>Niabella</taxon>
    </lineage>
</organism>
<dbReference type="RefSeq" id="WP_240826621.1">
    <property type="nucleotide sequence ID" value="NZ_JAKWBL010000001.1"/>
</dbReference>
<dbReference type="InterPro" id="IPR034660">
    <property type="entry name" value="DinB/YfiT-like"/>
</dbReference>
<dbReference type="InterPro" id="IPR024775">
    <property type="entry name" value="DinB-like"/>
</dbReference>
<sequence length="169" mass="19068">MKQEKEVWLRGKDVNGITAHLQPVGHALLQAEEEIIILLENLNAKYLWQTPAGCASPGFHLLHIAGVLDRLLTYAEEKKLTADQLDYLQQETHVQPVTKEELLSKCKIQINNTLERLKQFSTINLTDKRNVGRSALPSTVIGLCTHAAEHTMRHVGQLLVTVRILNHKN</sequence>
<dbReference type="Gene3D" id="1.20.120.450">
    <property type="entry name" value="dinb family like domain"/>
    <property type="match status" value="1"/>
</dbReference>
<keyword evidence="3" id="KW-1185">Reference proteome</keyword>
<dbReference type="Pfam" id="PF12867">
    <property type="entry name" value="DinB_2"/>
    <property type="match status" value="1"/>
</dbReference>
<proteinExistence type="predicted"/>
<dbReference type="EMBL" id="JAKWBL010000001">
    <property type="protein sequence ID" value="MCH5597220.1"/>
    <property type="molecule type" value="Genomic_DNA"/>
</dbReference>
<accession>A0ABS9SFW4</accession>
<feature type="domain" description="DinB-like" evidence="1">
    <location>
        <begin position="28"/>
        <end position="158"/>
    </location>
</feature>
<evidence type="ECO:0000313" key="2">
    <source>
        <dbReference type="EMBL" id="MCH5597220.1"/>
    </source>
</evidence>
<comment type="caution">
    <text evidence="2">The sequence shown here is derived from an EMBL/GenBank/DDBJ whole genome shotgun (WGS) entry which is preliminary data.</text>
</comment>